<reference evidence="3 4" key="1">
    <citation type="submission" date="2016-10" db="EMBL/GenBank/DDBJ databases">
        <authorList>
            <person name="de Groot N.N."/>
        </authorList>
    </citation>
    <scope>NUCLEOTIDE SEQUENCE [LARGE SCALE GENOMIC DNA]</scope>
    <source>
        <strain evidence="3">MBHS1</strain>
    </source>
</reference>
<keyword evidence="1" id="KW-1133">Transmembrane helix</keyword>
<keyword evidence="1" id="KW-0812">Transmembrane</keyword>
<evidence type="ECO:0000259" key="2">
    <source>
        <dbReference type="Pfam" id="PF13717"/>
    </source>
</evidence>
<evidence type="ECO:0000313" key="3">
    <source>
        <dbReference type="EMBL" id="SEH04720.1"/>
    </source>
</evidence>
<feature type="transmembrane region" description="Helical" evidence="1">
    <location>
        <begin position="208"/>
        <end position="225"/>
    </location>
</feature>
<evidence type="ECO:0000256" key="1">
    <source>
        <dbReference type="SAM" id="Phobius"/>
    </source>
</evidence>
<dbReference type="InterPro" id="IPR011723">
    <property type="entry name" value="Znf/thioredoxin_put"/>
</dbReference>
<organism evidence="3 4">
    <name type="scientific">Candidatus Venteria ishoeyi</name>
    <dbReference type="NCBI Taxonomy" id="1899563"/>
    <lineage>
        <taxon>Bacteria</taxon>
        <taxon>Pseudomonadati</taxon>
        <taxon>Pseudomonadota</taxon>
        <taxon>Gammaproteobacteria</taxon>
        <taxon>Thiotrichales</taxon>
        <taxon>Thiotrichaceae</taxon>
        <taxon>Venteria</taxon>
    </lineage>
</organism>
<dbReference type="NCBIfam" id="TIGR02098">
    <property type="entry name" value="MJ0042_CXXC"/>
    <property type="match status" value="1"/>
</dbReference>
<feature type="transmembrane region" description="Helical" evidence="1">
    <location>
        <begin position="179"/>
        <end position="196"/>
    </location>
</feature>
<protein>
    <recommendedName>
        <fullName evidence="2">Zinc finger/thioredoxin putative domain-containing protein</fullName>
    </recommendedName>
</protein>
<proteinExistence type="predicted"/>
<gene>
    <name evidence="3" type="ORF">MBHS_00569</name>
</gene>
<evidence type="ECO:0000313" key="4">
    <source>
        <dbReference type="Proteomes" id="UP000236724"/>
    </source>
</evidence>
<dbReference type="Proteomes" id="UP000236724">
    <property type="component" value="Unassembled WGS sequence"/>
</dbReference>
<dbReference type="RefSeq" id="WP_103918758.1">
    <property type="nucleotide sequence ID" value="NZ_FMSV02000086.1"/>
</dbReference>
<dbReference type="OrthoDB" id="9801221at2"/>
<dbReference type="Pfam" id="PF13717">
    <property type="entry name" value="Zn_ribbon_4"/>
    <property type="match status" value="1"/>
</dbReference>
<accession>A0A1H6F3M5</accession>
<keyword evidence="4" id="KW-1185">Reference proteome</keyword>
<dbReference type="AlphaFoldDB" id="A0A1H6F3M5"/>
<keyword evidence="1" id="KW-0472">Membrane</keyword>
<name>A0A1H6F3M5_9GAMM</name>
<feature type="transmembrane region" description="Helical" evidence="1">
    <location>
        <begin position="112"/>
        <end position="129"/>
    </location>
</feature>
<dbReference type="EMBL" id="FMSV02000086">
    <property type="protein sequence ID" value="SEH04720.1"/>
    <property type="molecule type" value="Genomic_DNA"/>
</dbReference>
<feature type="transmembrane region" description="Helical" evidence="1">
    <location>
        <begin position="135"/>
        <end position="158"/>
    </location>
</feature>
<sequence length="244" mass="28298">MKIICQNCNKTYNIDNNKVPLKTKVIKCKECQSPITVQGKNNSNNFFKKDYSSPNLITDRNSNIEKIEKERTKQCSFCGERILFFAKKCKYCSSNLDKSNNNITQSTVDYEVYLLAIPVIATILIWFWASELNLLQLLVNIMELLMLFTVLGTALIAAKEVNNSGIKPDRKKGIYSATTWFFLITFLWVVCYPIYLYKRKYYGLDNKFFVGIIISIIFLVSWGVMNSTIENKKTEIINQLNFFK</sequence>
<feature type="domain" description="Zinc finger/thioredoxin putative" evidence="2">
    <location>
        <begin position="1"/>
        <end position="33"/>
    </location>
</feature>